<dbReference type="SMART" id="SM00530">
    <property type="entry name" value="HTH_XRE"/>
    <property type="match status" value="1"/>
</dbReference>
<dbReference type="SUPFAM" id="SSF47413">
    <property type="entry name" value="lambda repressor-like DNA-binding domains"/>
    <property type="match status" value="1"/>
</dbReference>
<evidence type="ECO:0000313" key="4">
    <source>
        <dbReference type="Proteomes" id="UP000198793"/>
    </source>
</evidence>
<protein>
    <submittedName>
        <fullName evidence="3">Helix-turn-helix</fullName>
    </submittedName>
</protein>
<dbReference type="SUPFAM" id="SSF51182">
    <property type="entry name" value="RmlC-like cupins"/>
    <property type="match status" value="1"/>
</dbReference>
<dbReference type="InterPro" id="IPR010982">
    <property type="entry name" value="Lambda_DNA-bd_dom_sf"/>
</dbReference>
<dbReference type="RefSeq" id="WP_090671237.1">
    <property type="nucleotide sequence ID" value="NZ_FNIT01000002.1"/>
</dbReference>
<dbReference type="CDD" id="cd02209">
    <property type="entry name" value="cupin_XRE_C"/>
    <property type="match status" value="1"/>
</dbReference>
<evidence type="ECO:0000256" key="1">
    <source>
        <dbReference type="ARBA" id="ARBA00023125"/>
    </source>
</evidence>
<keyword evidence="1" id="KW-0238">DNA-binding</keyword>
<dbReference type="Gene3D" id="2.60.120.10">
    <property type="entry name" value="Jelly Rolls"/>
    <property type="match status" value="1"/>
</dbReference>
<organism evidence="3 4">
    <name type="scientific">Aureimonas jatrophae</name>
    <dbReference type="NCBI Taxonomy" id="1166073"/>
    <lineage>
        <taxon>Bacteria</taxon>
        <taxon>Pseudomonadati</taxon>
        <taxon>Pseudomonadota</taxon>
        <taxon>Alphaproteobacteria</taxon>
        <taxon>Hyphomicrobiales</taxon>
        <taxon>Aurantimonadaceae</taxon>
        <taxon>Aureimonas</taxon>
    </lineage>
</organism>
<dbReference type="GO" id="GO:0003700">
    <property type="term" value="F:DNA-binding transcription factor activity"/>
    <property type="evidence" value="ECO:0007669"/>
    <property type="project" value="TreeGrafter"/>
</dbReference>
<evidence type="ECO:0000313" key="3">
    <source>
        <dbReference type="EMBL" id="SDN97116.1"/>
    </source>
</evidence>
<dbReference type="STRING" id="1166073.SAMN05192530_102635"/>
<dbReference type="Gene3D" id="1.10.260.40">
    <property type="entry name" value="lambda repressor-like DNA-binding domains"/>
    <property type="match status" value="1"/>
</dbReference>
<dbReference type="AlphaFoldDB" id="A0A1H0FR30"/>
<feature type="domain" description="HTH cro/C1-type" evidence="2">
    <location>
        <begin position="14"/>
        <end position="68"/>
    </location>
</feature>
<evidence type="ECO:0000259" key="2">
    <source>
        <dbReference type="PROSITE" id="PS50943"/>
    </source>
</evidence>
<dbReference type="InterPro" id="IPR011051">
    <property type="entry name" value="RmlC_Cupin_sf"/>
</dbReference>
<gene>
    <name evidence="3" type="ORF">SAMN05192530_102635</name>
</gene>
<dbReference type="Pfam" id="PF01381">
    <property type="entry name" value="HTH_3"/>
    <property type="match status" value="1"/>
</dbReference>
<dbReference type="OrthoDB" id="189170at2"/>
<reference evidence="3 4" key="1">
    <citation type="submission" date="2016-10" db="EMBL/GenBank/DDBJ databases">
        <authorList>
            <person name="de Groot N.N."/>
        </authorList>
    </citation>
    <scope>NUCLEOTIDE SEQUENCE [LARGE SCALE GENOMIC DNA]</scope>
    <source>
        <strain evidence="4">L7-484,KACC 16230,DSM 25025</strain>
    </source>
</reference>
<dbReference type="InterPro" id="IPR001387">
    <property type="entry name" value="Cro/C1-type_HTH"/>
</dbReference>
<dbReference type="PANTHER" id="PTHR46797:SF10">
    <property type="entry name" value="BLR1115 PROTEIN"/>
    <property type="match status" value="1"/>
</dbReference>
<dbReference type="GO" id="GO:0003677">
    <property type="term" value="F:DNA binding"/>
    <property type="evidence" value="ECO:0007669"/>
    <property type="project" value="UniProtKB-KW"/>
</dbReference>
<dbReference type="GO" id="GO:0005829">
    <property type="term" value="C:cytosol"/>
    <property type="evidence" value="ECO:0007669"/>
    <property type="project" value="TreeGrafter"/>
</dbReference>
<dbReference type="Proteomes" id="UP000198793">
    <property type="component" value="Unassembled WGS sequence"/>
</dbReference>
<accession>A0A1H0FR30</accession>
<dbReference type="CDD" id="cd00093">
    <property type="entry name" value="HTH_XRE"/>
    <property type="match status" value="1"/>
</dbReference>
<keyword evidence="4" id="KW-1185">Reference proteome</keyword>
<dbReference type="InterPro" id="IPR014710">
    <property type="entry name" value="RmlC-like_jellyroll"/>
</dbReference>
<dbReference type="EMBL" id="FNIT01000002">
    <property type="protein sequence ID" value="SDN97116.1"/>
    <property type="molecule type" value="Genomic_DNA"/>
</dbReference>
<dbReference type="PROSITE" id="PS50943">
    <property type="entry name" value="HTH_CROC1"/>
    <property type="match status" value="1"/>
</dbReference>
<dbReference type="PANTHER" id="PTHR46797">
    <property type="entry name" value="HTH-TYPE TRANSCRIPTIONAL REGULATOR"/>
    <property type="match status" value="1"/>
</dbReference>
<proteinExistence type="predicted"/>
<dbReference type="InterPro" id="IPR050807">
    <property type="entry name" value="TransReg_Diox_bact_type"/>
</dbReference>
<name>A0A1H0FR30_9HYPH</name>
<sequence>MNVADIDTNLGSRIKLERENRGWSLTELAQRAAVSRAMIHKIERGESSPTANLLGKLSGAFGLTISTLIARAETNTGRLLKVADQPVWTDPETGYVRRHVSPHSDLPLELVRVTLPPGKTVPMPRSAFAFLRQLIHVLEGKLTFVEGTVQHHMSAGDCLELGPPADCAFVNGSNADCTYLVAVLSTK</sequence>